<name>U1G468_ENDPU</name>
<evidence type="ECO:0000256" key="1">
    <source>
        <dbReference type="SAM" id="MobiDB-lite"/>
    </source>
</evidence>
<reference evidence="3" key="1">
    <citation type="journal article" date="2014" name="BMC Genomics">
        <title>Genome characteristics reveal the impact of lichenization on lichen-forming fungus Endocarpon pusillum Hedwig (Verrucariales, Ascomycota).</title>
        <authorList>
            <person name="Wang Y.-Y."/>
            <person name="Liu B."/>
            <person name="Zhang X.-Y."/>
            <person name="Zhou Q.-M."/>
            <person name="Zhang T."/>
            <person name="Li H."/>
            <person name="Yu Y.-F."/>
            <person name="Zhang X.-L."/>
            <person name="Hao X.-Y."/>
            <person name="Wang M."/>
            <person name="Wang L."/>
            <person name="Wei J.-C."/>
        </authorList>
    </citation>
    <scope>NUCLEOTIDE SEQUENCE [LARGE SCALE GENOMIC DNA]</scope>
    <source>
        <strain evidence="3">Z07020 / HMAS-L-300199</strain>
    </source>
</reference>
<feature type="region of interest" description="Disordered" evidence="1">
    <location>
        <begin position="55"/>
        <end position="77"/>
    </location>
</feature>
<keyword evidence="3" id="KW-1185">Reference proteome</keyword>
<dbReference type="RefSeq" id="XP_007802166.1">
    <property type="nucleotide sequence ID" value="XM_007803975.1"/>
</dbReference>
<dbReference type="AlphaFoldDB" id="U1G468"/>
<evidence type="ECO:0000313" key="2">
    <source>
        <dbReference type="EMBL" id="ERF72097.1"/>
    </source>
</evidence>
<protein>
    <submittedName>
        <fullName evidence="2">Uncharacterized protein</fullName>
    </submittedName>
</protein>
<dbReference type="EMBL" id="KE721112">
    <property type="protein sequence ID" value="ERF72097.1"/>
    <property type="molecule type" value="Genomic_DNA"/>
</dbReference>
<dbReference type="Proteomes" id="UP000019373">
    <property type="component" value="Unassembled WGS sequence"/>
</dbReference>
<dbReference type="HOGENOM" id="CLU_2196946_0_0_1"/>
<gene>
    <name evidence="2" type="ORF">EPUS_02888</name>
</gene>
<proteinExistence type="predicted"/>
<organism evidence="2 3">
    <name type="scientific">Endocarpon pusillum (strain Z07020 / HMAS-L-300199)</name>
    <name type="common">Lichen-forming fungus</name>
    <dbReference type="NCBI Taxonomy" id="1263415"/>
    <lineage>
        <taxon>Eukaryota</taxon>
        <taxon>Fungi</taxon>
        <taxon>Dikarya</taxon>
        <taxon>Ascomycota</taxon>
        <taxon>Pezizomycotina</taxon>
        <taxon>Eurotiomycetes</taxon>
        <taxon>Chaetothyriomycetidae</taxon>
        <taxon>Verrucariales</taxon>
        <taxon>Verrucariaceae</taxon>
        <taxon>Endocarpon</taxon>
    </lineage>
</organism>
<accession>U1G468</accession>
<sequence length="108" mass="12045">MEVILKQFHIAIPKFLRWHNKQAKPTENTKIRKIIGRVPAEGFVRTDIEGLNLKGQSQMSSEALKPTPVERQASGSVRNIRSVRKDSSASLLRADTALDLLAVGTLLR</sequence>
<dbReference type="GeneID" id="19237937"/>
<evidence type="ECO:0000313" key="3">
    <source>
        <dbReference type="Proteomes" id="UP000019373"/>
    </source>
</evidence>